<dbReference type="KEGG" id="goe:100909302"/>
<organism evidence="3 4">
    <name type="scientific">Galendromus occidentalis</name>
    <name type="common">western predatory mite</name>
    <dbReference type="NCBI Taxonomy" id="34638"/>
    <lineage>
        <taxon>Eukaryota</taxon>
        <taxon>Metazoa</taxon>
        <taxon>Ecdysozoa</taxon>
        <taxon>Arthropoda</taxon>
        <taxon>Chelicerata</taxon>
        <taxon>Arachnida</taxon>
        <taxon>Acari</taxon>
        <taxon>Parasitiformes</taxon>
        <taxon>Mesostigmata</taxon>
        <taxon>Gamasina</taxon>
        <taxon>Phytoseioidea</taxon>
        <taxon>Phytoseiidae</taxon>
        <taxon>Typhlodrominae</taxon>
        <taxon>Galendromus</taxon>
    </lineage>
</organism>
<dbReference type="SUPFAM" id="SSF50249">
    <property type="entry name" value="Nucleic acid-binding proteins"/>
    <property type="match status" value="2"/>
</dbReference>
<evidence type="ECO:0000313" key="3">
    <source>
        <dbReference type="Proteomes" id="UP000694867"/>
    </source>
</evidence>
<name>A0AAJ6QRL4_9ACAR</name>
<dbReference type="RefSeq" id="XP_003741549.1">
    <property type="nucleotide sequence ID" value="XM_003741501.1"/>
</dbReference>
<proteinExistence type="predicted"/>
<gene>
    <name evidence="4" type="primary">LOC100909302</name>
</gene>
<reference evidence="4" key="1">
    <citation type="submission" date="2025-08" db="UniProtKB">
        <authorList>
            <consortium name="RefSeq"/>
        </authorList>
    </citation>
    <scope>IDENTIFICATION</scope>
</reference>
<evidence type="ECO:0000259" key="2">
    <source>
        <dbReference type="Pfam" id="PF16900"/>
    </source>
</evidence>
<dbReference type="Proteomes" id="UP000694867">
    <property type="component" value="Unplaced"/>
</dbReference>
<dbReference type="InterPro" id="IPR031657">
    <property type="entry name" value="REPA_OB_2"/>
</dbReference>
<sequence>MTDERILHCETFRAGLGTVFPNFVLSDTSGEINLIASRDSTEEIFGMITVGQGYKINAFKVKAVNPQYRATEHECELQLTKLSKLVPITGNDLPKTQAQTTLLIELLSKPVNTTVDVLVVVFDVRPPQTFNCRDGINREKQTVTVLDDCMKMVNLGIWSEFVGKLDGKEGDAVILKNLHVRDYNGTRQPSTTTNTIIREAGRDAEAERLQKWFKTDGCCLEFEELILHTETA</sequence>
<dbReference type="GO" id="GO:0003677">
    <property type="term" value="F:DNA binding"/>
    <property type="evidence" value="ECO:0007669"/>
    <property type="project" value="UniProtKB-KW"/>
</dbReference>
<dbReference type="Pfam" id="PF16900">
    <property type="entry name" value="REPA_OB_2"/>
    <property type="match status" value="1"/>
</dbReference>
<keyword evidence="3" id="KW-1185">Reference proteome</keyword>
<evidence type="ECO:0000256" key="1">
    <source>
        <dbReference type="ARBA" id="ARBA00023125"/>
    </source>
</evidence>
<dbReference type="GeneID" id="100909302"/>
<protein>
    <submittedName>
        <fullName evidence="4">Replication factor A protein 1-like</fullName>
    </submittedName>
</protein>
<dbReference type="Gene3D" id="2.40.50.140">
    <property type="entry name" value="Nucleic acid-binding proteins"/>
    <property type="match status" value="2"/>
</dbReference>
<accession>A0AAJ6QRL4</accession>
<feature type="domain" description="Replication protein A OB" evidence="2">
    <location>
        <begin position="105"/>
        <end position="195"/>
    </location>
</feature>
<keyword evidence="1" id="KW-0238">DNA-binding</keyword>
<dbReference type="AlphaFoldDB" id="A0AAJ6QRL4"/>
<evidence type="ECO:0000313" key="4">
    <source>
        <dbReference type="RefSeq" id="XP_003741549.1"/>
    </source>
</evidence>
<dbReference type="InterPro" id="IPR012340">
    <property type="entry name" value="NA-bd_OB-fold"/>
</dbReference>